<reference evidence="2 3" key="1">
    <citation type="submission" date="2019-09" db="EMBL/GenBank/DDBJ databases">
        <title>The hologenome of the rock-dwelling lichen Lasallia pustulata.</title>
        <authorList>
            <person name="Greshake Tzovaras B."/>
            <person name="Segers F."/>
            <person name="Bicker A."/>
            <person name="Dal Grande F."/>
            <person name="Otte J."/>
            <person name="Hankeln T."/>
            <person name="Schmitt I."/>
            <person name="Ebersberger I."/>
        </authorList>
    </citation>
    <scope>NUCLEOTIDE SEQUENCE [LARGE SCALE GENOMIC DNA]</scope>
    <source>
        <strain evidence="2">A1-1</strain>
    </source>
</reference>
<feature type="compositionally biased region" description="Low complexity" evidence="1">
    <location>
        <begin position="109"/>
        <end position="121"/>
    </location>
</feature>
<evidence type="ECO:0000313" key="2">
    <source>
        <dbReference type="EMBL" id="KAA6410156.1"/>
    </source>
</evidence>
<dbReference type="Proteomes" id="UP000324767">
    <property type="component" value="Unassembled WGS sequence"/>
</dbReference>
<feature type="region of interest" description="Disordered" evidence="1">
    <location>
        <begin position="156"/>
        <end position="175"/>
    </location>
</feature>
<accession>A0A5M8PMP0</accession>
<feature type="region of interest" description="Disordered" evidence="1">
    <location>
        <begin position="229"/>
        <end position="278"/>
    </location>
</feature>
<proteinExistence type="predicted"/>
<feature type="compositionally biased region" description="Low complexity" evidence="1">
    <location>
        <begin position="233"/>
        <end position="253"/>
    </location>
</feature>
<sequence>MAGAMNYAKPDWDVPPLYRECQKDCTGSEPICVADFQIGRLRPLDIDTAWENSWSSNTNSLPAVLSLASPCKSSRSGRQRQESAMSKKNLTINARLSTSLQAPNDIPTSSSSDSEQLSLVSTQSPISDENPERSAEASEVDLQLFIEQLQGTESLGRWRASQARQRERARSPRTRSILTMSADGLFSRSSAEGTENFVTASSEEQQVNQTQKEPLPVADVAIFETGIMQEPAQDQTLSDDSSRSSNQSMDTDSLTQTVVSDTSVGAKNTSENNGEMEQSAMTASISDRGTQEISALFGVVSTDFPLIE</sequence>
<feature type="compositionally biased region" description="Polar residues" evidence="1">
    <location>
        <begin position="71"/>
        <end position="108"/>
    </location>
</feature>
<feature type="compositionally biased region" description="Polar residues" evidence="1">
    <location>
        <begin position="254"/>
        <end position="278"/>
    </location>
</feature>
<dbReference type="AlphaFoldDB" id="A0A5M8PMP0"/>
<dbReference type="EMBL" id="VXIT01000009">
    <property type="protein sequence ID" value="KAA6410156.1"/>
    <property type="molecule type" value="Genomic_DNA"/>
</dbReference>
<feature type="region of interest" description="Disordered" evidence="1">
    <location>
        <begin position="71"/>
        <end position="138"/>
    </location>
</feature>
<name>A0A5M8PMP0_9LECA</name>
<evidence type="ECO:0000256" key="1">
    <source>
        <dbReference type="SAM" id="MobiDB-lite"/>
    </source>
</evidence>
<comment type="caution">
    <text evidence="2">The sequence shown here is derived from an EMBL/GenBank/DDBJ whole genome shotgun (WGS) entry which is preliminary data.</text>
</comment>
<evidence type="ECO:0000313" key="3">
    <source>
        <dbReference type="Proteomes" id="UP000324767"/>
    </source>
</evidence>
<gene>
    <name evidence="2" type="ORF">FRX48_05577</name>
</gene>
<organism evidence="2 3">
    <name type="scientific">Lasallia pustulata</name>
    <dbReference type="NCBI Taxonomy" id="136370"/>
    <lineage>
        <taxon>Eukaryota</taxon>
        <taxon>Fungi</taxon>
        <taxon>Dikarya</taxon>
        <taxon>Ascomycota</taxon>
        <taxon>Pezizomycotina</taxon>
        <taxon>Lecanoromycetes</taxon>
        <taxon>OSLEUM clade</taxon>
        <taxon>Umbilicariomycetidae</taxon>
        <taxon>Umbilicariales</taxon>
        <taxon>Umbilicariaceae</taxon>
        <taxon>Lasallia</taxon>
    </lineage>
</organism>
<protein>
    <submittedName>
        <fullName evidence="2">Uncharacterized protein</fullName>
    </submittedName>
</protein>